<dbReference type="EMBL" id="JACJHX010000015">
    <property type="protein sequence ID" value="MBA9028528.1"/>
    <property type="molecule type" value="Genomic_DNA"/>
</dbReference>
<dbReference type="Proteomes" id="UP000626697">
    <property type="component" value="Unassembled WGS sequence"/>
</dbReference>
<evidence type="ECO:0000313" key="3">
    <source>
        <dbReference type="Proteomes" id="UP000626697"/>
    </source>
</evidence>
<protein>
    <submittedName>
        <fullName evidence="2">Uncharacterized protein</fullName>
    </submittedName>
</protein>
<keyword evidence="3" id="KW-1185">Reference proteome</keyword>
<evidence type="ECO:0000256" key="1">
    <source>
        <dbReference type="SAM" id="MobiDB-lite"/>
    </source>
</evidence>
<evidence type="ECO:0000313" key="2">
    <source>
        <dbReference type="EMBL" id="MBA9028528.1"/>
    </source>
</evidence>
<organism evidence="2 3">
    <name type="scientific">Peribacillus huizhouensis</name>
    <dbReference type="NCBI Taxonomy" id="1501239"/>
    <lineage>
        <taxon>Bacteria</taxon>
        <taxon>Bacillati</taxon>
        <taxon>Bacillota</taxon>
        <taxon>Bacilli</taxon>
        <taxon>Bacillales</taxon>
        <taxon>Bacillaceae</taxon>
        <taxon>Peribacillus</taxon>
    </lineage>
</organism>
<reference evidence="2 3" key="1">
    <citation type="submission" date="2020-08" db="EMBL/GenBank/DDBJ databases">
        <title>Genomic Encyclopedia of Type Strains, Phase IV (KMG-IV): sequencing the most valuable type-strain genomes for metagenomic binning, comparative biology and taxonomic classification.</title>
        <authorList>
            <person name="Goeker M."/>
        </authorList>
    </citation>
    <scope>NUCLEOTIDE SEQUENCE [LARGE SCALE GENOMIC DNA]</scope>
    <source>
        <strain evidence="2 3">DSM 105481</strain>
    </source>
</reference>
<name>A0ABR6CV33_9BACI</name>
<comment type="caution">
    <text evidence="2">The sequence shown here is derived from an EMBL/GenBank/DDBJ whole genome shotgun (WGS) entry which is preliminary data.</text>
</comment>
<accession>A0ABR6CV33</accession>
<dbReference type="SUPFAM" id="SSF53649">
    <property type="entry name" value="Alkaline phosphatase-like"/>
    <property type="match status" value="1"/>
</dbReference>
<dbReference type="RefSeq" id="WP_182503606.1">
    <property type="nucleotide sequence ID" value="NZ_JACJHX010000015.1"/>
</dbReference>
<gene>
    <name evidence="2" type="ORF">HNP81_003848</name>
</gene>
<dbReference type="InterPro" id="IPR017850">
    <property type="entry name" value="Alkaline_phosphatase_core_sf"/>
</dbReference>
<proteinExistence type="predicted"/>
<sequence length="88" mass="9559">MLRAPGYVMGSGTSKRVDSPVELGTHGGNQKRSELKPVFIATGPELKKGKKIGSTSNLDIAPMIYRLLELEAPSFVEGKVIDEAFQRN</sequence>
<feature type="region of interest" description="Disordered" evidence="1">
    <location>
        <begin position="1"/>
        <end position="36"/>
    </location>
</feature>
<dbReference type="Gene3D" id="3.40.720.10">
    <property type="entry name" value="Alkaline Phosphatase, subunit A"/>
    <property type="match status" value="1"/>
</dbReference>